<dbReference type="AlphaFoldDB" id="A0A9Q3GY07"/>
<evidence type="ECO:0000259" key="8">
    <source>
        <dbReference type="Pfam" id="PF13359"/>
    </source>
</evidence>
<evidence type="ECO:0000256" key="7">
    <source>
        <dbReference type="ARBA" id="ARBA00023242"/>
    </source>
</evidence>
<evidence type="ECO:0000313" key="9">
    <source>
        <dbReference type="EMBL" id="MBW0483702.1"/>
    </source>
</evidence>
<gene>
    <name evidence="9" type="ORF">O181_023417</name>
</gene>
<comment type="cofactor">
    <cofactor evidence="1">
        <name>a divalent metal cation</name>
        <dbReference type="ChEBI" id="CHEBI:60240"/>
    </cofactor>
</comment>
<organism evidence="9 10">
    <name type="scientific">Austropuccinia psidii MF-1</name>
    <dbReference type="NCBI Taxonomy" id="1389203"/>
    <lineage>
        <taxon>Eukaryota</taxon>
        <taxon>Fungi</taxon>
        <taxon>Dikarya</taxon>
        <taxon>Basidiomycota</taxon>
        <taxon>Pucciniomycotina</taxon>
        <taxon>Pucciniomycetes</taxon>
        <taxon>Pucciniales</taxon>
        <taxon>Sphaerophragmiaceae</taxon>
        <taxon>Austropuccinia</taxon>
    </lineage>
</organism>
<dbReference type="EMBL" id="AVOT02007347">
    <property type="protein sequence ID" value="MBW0483702.1"/>
    <property type="molecule type" value="Genomic_DNA"/>
</dbReference>
<dbReference type="GO" id="GO:0046872">
    <property type="term" value="F:metal ion binding"/>
    <property type="evidence" value="ECO:0007669"/>
    <property type="project" value="UniProtKB-KW"/>
</dbReference>
<keyword evidence="7" id="KW-0539">Nucleus</keyword>
<keyword evidence="4" id="KW-0540">Nuclease</keyword>
<dbReference type="GO" id="GO:0005634">
    <property type="term" value="C:nucleus"/>
    <property type="evidence" value="ECO:0007669"/>
    <property type="project" value="UniProtKB-SubCell"/>
</dbReference>
<evidence type="ECO:0000256" key="2">
    <source>
        <dbReference type="ARBA" id="ARBA00004123"/>
    </source>
</evidence>
<comment type="caution">
    <text evidence="9">The sequence shown here is derived from an EMBL/GenBank/DDBJ whole genome shotgun (WGS) entry which is preliminary data.</text>
</comment>
<dbReference type="Pfam" id="PF13359">
    <property type="entry name" value="DDE_Tnp_4"/>
    <property type="match status" value="1"/>
</dbReference>
<dbReference type="GO" id="GO:0016787">
    <property type="term" value="F:hydrolase activity"/>
    <property type="evidence" value="ECO:0007669"/>
    <property type="project" value="UniProtKB-KW"/>
</dbReference>
<evidence type="ECO:0000256" key="1">
    <source>
        <dbReference type="ARBA" id="ARBA00001968"/>
    </source>
</evidence>
<protein>
    <recommendedName>
        <fullName evidence="8">DDE Tnp4 domain-containing protein</fullName>
    </recommendedName>
</protein>
<proteinExistence type="inferred from homology"/>
<reference evidence="9" key="1">
    <citation type="submission" date="2021-03" db="EMBL/GenBank/DDBJ databases">
        <title>Draft genome sequence of rust myrtle Austropuccinia psidii MF-1, a brazilian biotype.</title>
        <authorList>
            <person name="Quecine M.C."/>
            <person name="Pachon D.M.R."/>
            <person name="Bonatelli M.L."/>
            <person name="Correr F.H."/>
            <person name="Franceschini L.M."/>
            <person name="Leite T.F."/>
            <person name="Margarido G.R.A."/>
            <person name="Almeida C.A."/>
            <person name="Ferrarezi J.A."/>
            <person name="Labate C.A."/>
        </authorList>
    </citation>
    <scope>NUCLEOTIDE SEQUENCE</scope>
    <source>
        <strain evidence="9">MF-1</strain>
    </source>
</reference>
<dbReference type="OrthoDB" id="3246760at2759"/>
<comment type="similarity">
    <text evidence="3">Belongs to the HARBI1 family.</text>
</comment>
<comment type="subcellular location">
    <subcellularLocation>
        <location evidence="2">Nucleus</location>
    </subcellularLocation>
</comment>
<evidence type="ECO:0000256" key="4">
    <source>
        <dbReference type="ARBA" id="ARBA00022722"/>
    </source>
</evidence>
<keyword evidence="5" id="KW-0479">Metal-binding</keyword>
<evidence type="ECO:0000256" key="6">
    <source>
        <dbReference type="ARBA" id="ARBA00022801"/>
    </source>
</evidence>
<evidence type="ECO:0000313" key="10">
    <source>
        <dbReference type="Proteomes" id="UP000765509"/>
    </source>
</evidence>
<accession>A0A9Q3GY07</accession>
<feature type="domain" description="DDE Tnp4" evidence="8">
    <location>
        <begin position="171"/>
        <end position="328"/>
    </location>
</feature>
<name>A0A9Q3GY07_9BASI</name>
<dbReference type="PANTHER" id="PTHR22930:SF85">
    <property type="entry name" value="GH03217P-RELATED"/>
    <property type="match status" value="1"/>
</dbReference>
<dbReference type="PANTHER" id="PTHR22930">
    <property type="match status" value="1"/>
</dbReference>
<keyword evidence="10" id="KW-1185">Reference proteome</keyword>
<sequence length="379" mass="43437">MQNILVMESDIDSDLEEDVSLLHHLSTQRYLTPRKKHPSAYIYSSSDLVQLSSHKFKQLCHTNHESFQQLVTLIQDDTIFHNSSRFKQRDPAIQLAVALAQLGSNGNGASLGKLGMIFGVSHGAIVLYTQHIIKALIKYEKKYIMWLNSQKQLETSQVMQAKGFPGCVGFIDGSLIPLSQRPPRDGEAYFDCKKRYSMSIQLVCDVNRVFISLHVGCAGSLHDSNVHQHMQICKNPHEYYGKDQYLLADSAYASSHWIVPAYKGVTSHSEDNQKFNLCLARSRVRIEHSIGVLKGQWSSLHEMRNQMRNVQEVQLFVQWVVTCVILHNLLAQVGDQWSDLYEDNDPPKLQNITQQDDENSHLNMHERVKPYTLDWFRNK</sequence>
<dbReference type="InterPro" id="IPR045249">
    <property type="entry name" value="HARBI1-like"/>
</dbReference>
<evidence type="ECO:0000256" key="5">
    <source>
        <dbReference type="ARBA" id="ARBA00022723"/>
    </source>
</evidence>
<dbReference type="InterPro" id="IPR027806">
    <property type="entry name" value="HARBI1_dom"/>
</dbReference>
<evidence type="ECO:0000256" key="3">
    <source>
        <dbReference type="ARBA" id="ARBA00006958"/>
    </source>
</evidence>
<keyword evidence="6" id="KW-0378">Hydrolase</keyword>
<dbReference type="GO" id="GO:0004518">
    <property type="term" value="F:nuclease activity"/>
    <property type="evidence" value="ECO:0007669"/>
    <property type="project" value="UniProtKB-KW"/>
</dbReference>
<dbReference type="Proteomes" id="UP000765509">
    <property type="component" value="Unassembled WGS sequence"/>
</dbReference>